<protein>
    <submittedName>
        <fullName evidence="2">VCBS repeat-containing protein</fullName>
    </submittedName>
</protein>
<sequence>MDKEVYRDRLYENDGNGHFSLLQDALPDLHEVGTVVRAVDFDGDGFLELFIAARSGQGHYPLSGKNVLLKRKEVN</sequence>
<dbReference type="Pfam" id="PF13517">
    <property type="entry name" value="FG-GAP_3"/>
    <property type="match status" value="1"/>
</dbReference>
<dbReference type="SUPFAM" id="SSF69318">
    <property type="entry name" value="Integrin alpha N-terminal domain"/>
    <property type="match status" value="1"/>
</dbReference>
<dbReference type="EMBL" id="JAUFQS010000011">
    <property type="protein sequence ID" value="MDN3688640.1"/>
    <property type="molecule type" value="Genomic_DNA"/>
</dbReference>
<dbReference type="Proteomes" id="UP001236663">
    <property type="component" value="Unassembled WGS sequence"/>
</dbReference>
<organism evidence="2 3">
    <name type="scientific">Cyclobacterium jeungdonense</name>
    <dbReference type="NCBI Taxonomy" id="708087"/>
    <lineage>
        <taxon>Bacteria</taxon>
        <taxon>Pseudomonadati</taxon>
        <taxon>Bacteroidota</taxon>
        <taxon>Cytophagia</taxon>
        <taxon>Cytophagales</taxon>
        <taxon>Cyclobacteriaceae</taxon>
        <taxon>Cyclobacterium</taxon>
    </lineage>
</organism>
<dbReference type="InterPro" id="IPR028994">
    <property type="entry name" value="Integrin_alpha_N"/>
</dbReference>
<keyword evidence="1" id="KW-0732">Signal</keyword>
<dbReference type="RefSeq" id="WP_163387159.1">
    <property type="nucleotide sequence ID" value="NZ_JAUFQS010000011.1"/>
</dbReference>
<evidence type="ECO:0000313" key="2">
    <source>
        <dbReference type="EMBL" id="MDN3688640.1"/>
    </source>
</evidence>
<accession>A0ABT8C7Y5</accession>
<name>A0ABT8C7Y5_9BACT</name>
<comment type="caution">
    <text evidence="2">The sequence shown here is derived from an EMBL/GenBank/DDBJ whole genome shotgun (WGS) entry which is preliminary data.</text>
</comment>
<evidence type="ECO:0000256" key="1">
    <source>
        <dbReference type="ARBA" id="ARBA00022729"/>
    </source>
</evidence>
<keyword evidence="3" id="KW-1185">Reference proteome</keyword>
<reference evidence="3" key="1">
    <citation type="journal article" date="2019" name="Int. J. Syst. Evol. Microbiol.">
        <title>The Global Catalogue of Microorganisms (GCM) 10K type strain sequencing project: providing services to taxonomists for standard genome sequencing and annotation.</title>
        <authorList>
            <consortium name="The Broad Institute Genomics Platform"/>
            <consortium name="The Broad Institute Genome Sequencing Center for Infectious Disease"/>
            <person name="Wu L."/>
            <person name="Ma J."/>
        </authorList>
    </citation>
    <scope>NUCLEOTIDE SEQUENCE [LARGE SCALE GENOMIC DNA]</scope>
    <source>
        <strain evidence="3">CECT 7706</strain>
    </source>
</reference>
<evidence type="ECO:0000313" key="3">
    <source>
        <dbReference type="Proteomes" id="UP001236663"/>
    </source>
</evidence>
<gene>
    <name evidence="2" type="ORF">QWZ15_12425</name>
</gene>
<dbReference type="InterPro" id="IPR013517">
    <property type="entry name" value="FG-GAP"/>
</dbReference>
<proteinExistence type="predicted"/>